<dbReference type="InterPro" id="IPR016169">
    <property type="entry name" value="FAD-bd_PCMH_sub2"/>
</dbReference>
<evidence type="ECO:0000256" key="6">
    <source>
        <dbReference type="ARBA" id="ARBA00023285"/>
    </source>
</evidence>
<keyword evidence="5 9" id="KW-0129">CBS domain</keyword>
<evidence type="ECO:0000256" key="1">
    <source>
        <dbReference type="ARBA" id="ARBA00006337"/>
    </source>
</evidence>
<evidence type="ECO:0000256" key="9">
    <source>
        <dbReference type="PROSITE-ProRule" id="PRU00703"/>
    </source>
</evidence>
<keyword evidence="6" id="KW-0170">Cobalt</keyword>
<dbReference type="Pfam" id="PF00571">
    <property type="entry name" value="CBS"/>
    <property type="match status" value="2"/>
</dbReference>
<dbReference type="Gene3D" id="3.30.465.10">
    <property type="match status" value="1"/>
</dbReference>
<comment type="function">
    <text evidence="7">Plays a role in the transport of magnesium and cobalt ions.</text>
</comment>
<dbReference type="SMART" id="SM01091">
    <property type="entry name" value="CorC_HlyC"/>
    <property type="match status" value="1"/>
</dbReference>
<name>A0A3E0H9Y2_9GAMM</name>
<dbReference type="InterPro" id="IPR044751">
    <property type="entry name" value="Ion_transp-like_CBS"/>
</dbReference>
<dbReference type="InterPro" id="IPR005170">
    <property type="entry name" value="Transptr-assoc_dom"/>
</dbReference>
<keyword evidence="3" id="KW-0677">Repeat</keyword>
<dbReference type="OrthoDB" id="9798188at2"/>
<dbReference type="Pfam" id="PF03471">
    <property type="entry name" value="CorC_HlyC"/>
    <property type="match status" value="1"/>
</dbReference>
<evidence type="ECO:0000313" key="11">
    <source>
        <dbReference type="EMBL" id="REH40485.1"/>
    </source>
</evidence>
<dbReference type="PROSITE" id="PS51371">
    <property type="entry name" value="CBS"/>
    <property type="match status" value="2"/>
</dbReference>
<dbReference type="AlphaFoldDB" id="A0A3E0H9Y2"/>
<evidence type="ECO:0000256" key="4">
    <source>
        <dbReference type="ARBA" id="ARBA00022842"/>
    </source>
</evidence>
<accession>A0A3E0H9Y2</accession>
<dbReference type="InterPro" id="IPR046342">
    <property type="entry name" value="CBS_dom_sf"/>
</dbReference>
<protein>
    <recommendedName>
        <fullName evidence="8">Magnesium and cobalt efflux protein CorC</fullName>
    </recommendedName>
</protein>
<dbReference type="RefSeq" id="WP_116207516.1">
    <property type="nucleotide sequence ID" value="NZ_QUNR01000001.1"/>
</dbReference>
<dbReference type="GO" id="GO:0005886">
    <property type="term" value="C:plasma membrane"/>
    <property type="evidence" value="ECO:0007669"/>
    <property type="project" value="TreeGrafter"/>
</dbReference>
<dbReference type="Gene3D" id="3.10.580.10">
    <property type="entry name" value="CBS-domain"/>
    <property type="match status" value="1"/>
</dbReference>
<dbReference type="EMBL" id="QUNR01000001">
    <property type="protein sequence ID" value="REH40485.1"/>
    <property type="molecule type" value="Genomic_DNA"/>
</dbReference>
<sequence>MSEGRSSTDTSKSWLSRLADAWSGEINTREELLEIIRESAKRGLMDVEAQRIIESTLKVSERQVREIMIPRAQMVALRADDTVSESMAGLIESAHSRFPVIATDNPDEVVGILFAKDLLKLVNDHRADVTVMDFLRPAFFVPESTHLDKLIREFRSKKSHMAIVVNEYGGIAGLVTLEDALEQIVGEIDDEHDEAESDEDLDIREMHPGEWLVQAFTPIAEFNEYFDSNFSNDDFDTMAGIILNAFERLPEQGEVIELDRWRFTVLQADNRTIRLLKVEAR</sequence>
<dbReference type="SMART" id="SM00116">
    <property type="entry name" value="CBS"/>
    <property type="match status" value="2"/>
</dbReference>
<dbReference type="PANTHER" id="PTHR22777:SF27">
    <property type="entry name" value="MAGNESIUM AND COBALT EFFLUX PROTEIN CORC"/>
    <property type="match status" value="1"/>
</dbReference>
<evidence type="ECO:0000256" key="5">
    <source>
        <dbReference type="ARBA" id="ARBA00023122"/>
    </source>
</evidence>
<dbReference type="SUPFAM" id="SSF56176">
    <property type="entry name" value="FAD-binding/transporter-associated domain-like"/>
    <property type="match status" value="1"/>
</dbReference>
<evidence type="ECO:0000256" key="8">
    <source>
        <dbReference type="ARBA" id="ARBA00040729"/>
    </source>
</evidence>
<feature type="domain" description="CBS" evidence="10">
    <location>
        <begin position="132"/>
        <end position="194"/>
    </location>
</feature>
<comment type="caution">
    <text evidence="11">The sequence shown here is derived from an EMBL/GenBank/DDBJ whole genome shotgun (WGS) entry which is preliminary data.</text>
</comment>
<organism evidence="11 12">
    <name type="scientific">Paraperlucidibaca baekdonensis</name>
    <dbReference type="NCBI Taxonomy" id="748120"/>
    <lineage>
        <taxon>Bacteria</taxon>
        <taxon>Pseudomonadati</taxon>
        <taxon>Pseudomonadota</taxon>
        <taxon>Gammaproteobacteria</taxon>
        <taxon>Moraxellales</taxon>
        <taxon>Moraxellaceae</taxon>
        <taxon>Paraperlucidibaca</taxon>
    </lineage>
</organism>
<keyword evidence="12" id="KW-1185">Reference proteome</keyword>
<feature type="domain" description="CBS" evidence="10">
    <location>
        <begin position="68"/>
        <end position="129"/>
    </location>
</feature>
<dbReference type="Proteomes" id="UP000256774">
    <property type="component" value="Unassembled WGS sequence"/>
</dbReference>
<dbReference type="GO" id="GO:0050660">
    <property type="term" value="F:flavin adenine dinucleotide binding"/>
    <property type="evidence" value="ECO:0007669"/>
    <property type="project" value="InterPro"/>
</dbReference>
<dbReference type="InterPro" id="IPR000644">
    <property type="entry name" value="CBS_dom"/>
</dbReference>
<dbReference type="Pfam" id="PF21917">
    <property type="entry name" value="NMB0537_N"/>
    <property type="match status" value="1"/>
</dbReference>
<evidence type="ECO:0000259" key="10">
    <source>
        <dbReference type="PROSITE" id="PS51371"/>
    </source>
</evidence>
<evidence type="ECO:0000313" key="12">
    <source>
        <dbReference type="Proteomes" id="UP000256774"/>
    </source>
</evidence>
<dbReference type="FunFam" id="3.10.580.10:FF:000002">
    <property type="entry name" value="Magnesium/cobalt efflux protein CorC"/>
    <property type="match status" value="1"/>
</dbReference>
<evidence type="ECO:0000256" key="3">
    <source>
        <dbReference type="ARBA" id="ARBA00022737"/>
    </source>
</evidence>
<evidence type="ECO:0000256" key="7">
    <source>
        <dbReference type="ARBA" id="ARBA00037273"/>
    </source>
</evidence>
<evidence type="ECO:0000256" key="2">
    <source>
        <dbReference type="ARBA" id="ARBA00022448"/>
    </source>
</evidence>
<gene>
    <name evidence="11" type="ORF">DFR26_0686</name>
</gene>
<dbReference type="InterPro" id="IPR036318">
    <property type="entry name" value="FAD-bd_PCMH-like_sf"/>
</dbReference>
<keyword evidence="4" id="KW-0460">Magnesium</keyword>
<reference evidence="11 12" key="1">
    <citation type="submission" date="2018-08" db="EMBL/GenBank/DDBJ databases">
        <title>Genomic Encyclopedia of Type Strains, Phase IV (KMG-IV): sequencing the most valuable type-strain genomes for metagenomic binning, comparative biology and taxonomic classification.</title>
        <authorList>
            <person name="Goeker M."/>
        </authorList>
    </citation>
    <scope>NUCLEOTIDE SEQUENCE [LARGE SCALE GENOMIC DNA]</scope>
    <source>
        <strain evidence="11 12">DSM 26022</strain>
    </source>
</reference>
<dbReference type="CDD" id="cd04590">
    <property type="entry name" value="CBS_pair_CorC_HlyC_assoc"/>
    <property type="match status" value="1"/>
</dbReference>
<proteinExistence type="inferred from homology"/>
<comment type="similarity">
    <text evidence="1">Belongs to the UPF0053 family.</text>
</comment>
<keyword evidence="2" id="KW-0813">Transport</keyword>
<dbReference type="InterPro" id="IPR054115">
    <property type="entry name" value="CorC_N"/>
</dbReference>
<dbReference type="PANTHER" id="PTHR22777">
    <property type="entry name" value="HEMOLYSIN-RELATED"/>
    <property type="match status" value="1"/>
</dbReference>
<dbReference type="SUPFAM" id="SSF54631">
    <property type="entry name" value="CBS-domain pair"/>
    <property type="match status" value="1"/>
</dbReference>